<dbReference type="AlphaFoldDB" id="A0A250J593"/>
<accession>A0A250J593</accession>
<dbReference type="EMBL" id="CP022098">
    <property type="protein sequence ID" value="ATB38720.1"/>
    <property type="molecule type" value="Genomic_DNA"/>
</dbReference>
<protein>
    <submittedName>
        <fullName evidence="1">Uncharacterized protein</fullName>
    </submittedName>
</protein>
<dbReference type="Proteomes" id="UP000217257">
    <property type="component" value="Chromosome"/>
</dbReference>
<gene>
    <name evidence="1" type="ORF">CYFUS_004155</name>
</gene>
<organism evidence="1 2">
    <name type="scientific">Cystobacter fuscus</name>
    <dbReference type="NCBI Taxonomy" id="43"/>
    <lineage>
        <taxon>Bacteria</taxon>
        <taxon>Pseudomonadati</taxon>
        <taxon>Myxococcota</taxon>
        <taxon>Myxococcia</taxon>
        <taxon>Myxococcales</taxon>
        <taxon>Cystobacterineae</taxon>
        <taxon>Archangiaceae</taxon>
        <taxon>Cystobacter</taxon>
    </lineage>
</organism>
<dbReference type="RefSeq" id="WP_269770254.1">
    <property type="nucleotide sequence ID" value="NZ_CP022098.1"/>
</dbReference>
<evidence type="ECO:0000313" key="2">
    <source>
        <dbReference type="Proteomes" id="UP000217257"/>
    </source>
</evidence>
<sequence>MPALAMFTVLSLLGTRTYRVQGGARFVLLLPVARECTSAVA</sequence>
<dbReference type="KEGG" id="cfus:CYFUS_004155"/>
<reference evidence="1 2" key="1">
    <citation type="submission" date="2017-06" db="EMBL/GenBank/DDBJ databases">
        <title>Sequencing and comparative analysis of myxobacterial genomes.</title>
        <authorList>
            <person name="Rupp O."/>
            <person name="Goesmann A."/>
            <person name="Sogaard-Andersen L."/>
        </authorList>
    </citation>
    <scope>NUCLEOTIDE SEQUENCE [LARGE SCALE GENOMIC DNA]</scope>
    <source>
        <strain evidence="1 2">DSM 52655</strain>
    </source>
</reference>
<evidence type="ECO:0000313" key="1">
    <source>
        <dbReference type="EMBL" id="ATB38720.1"/>
    </source>
</evidence>
<name>A0A250J593_9BACT</name>
<proteinExistence type="predicted"/>